<dbReference type="EMBL" id="JABEVY010000247">
    <property type="protein sequence ID" value="KAF5240603.1"/>
    <property type="molecule type" value="Genomic_DNA"/>
</dbReference>
<feature type="transmembrane region" description="Helical" evidence="4">
    <location>
        <begin position="243"/>
        <end position="266"/>
    </location>
</feature>
<evidence type="ECO:0000256" key="3">
    <source>
        <dbReference type="ARBA" id="ARBA00023180"/>
    </source>
</evidence>
<feature type="transmembrane region" description="Helical" evidence="4">
    <location>
        <begin position="392"/>
        <end position="414"/>
    </location>
</feature>
<dbReference type="PROSITE" id="PS50850">
    <property type="entry name" value="MFS"/>
    <property type="match status" value="1"/>
</dbReference>
<feature type="transmembrane region" description="Helical" evidence="4">
    <location>
        <begin position="332"/>
        <end position="352"/>
    </location>
</feature>
<name>A0A8H5DYK3_9HYPO</name>
<evidence type="ECO:0000256" key="2">
    <source>
        <dbReference type="ARBA" id="ARBA00006727"/>
    </source>
</evidence>
<sequence length="490" mass="52620">MVRHDDTDSLGREKSPSLNFETAFPYVDLSLEDDITDANRPSLIVPSPDRPSSLRSLAIRSSSVGPLSLLSRPFPINHESDWRAKLCVLGSFLFLFSSAGFSGSLGTIQSYFKTCQLKNYTNSEIGWILGTYLFLACIPSFLYGTLLDRYGPRLLSAVGGIFSTATFLIMGQCKTYWQFMLCFGVFGSIGAGINCTVAVGVVGKLFARKQGLAMGIAVTGASLGATIFPFVLSSTFENLGWVWSMRIVAIVIASSTSIGFLCFLPFDRLVVLTDNFDTFGNLGLAFDLSAWKSSGFIFVSCSLFLMEFVNGGVGGLLPAISTSIGMTAQDGFMVLSVIGGTSCLSRLIIGILSDYIGGINIMVGTMAVMTIVMSLIFTSFTTGRRPGGPTFLYIFATFWGFLSGCFYTVAPLCVARTCDPKDFARYYGSTYLLVGVALLIGNPLSGVVLEKAGAQTLAYLYLGIIVAAAVSIIVARGLILGTFTKLWARI</sequence>
<feature type="transmembrane region" description="Helical" evidence="4">
    <location>
        <begin position="426"/>
        <end position="445"/>
    </location>
</feature>
<comment type="subcellular location">
    <subcellularLocation>
        <location evidence="1">Membrane</location>
        <topology evidence="1">Multi-pass membrane protein</topology>
    </subcellularLocation>
</comment>
<keyword evidence="4" id="KW-0812">Transmembrane</keyword>
<gene>
    <name evidence="6" type="ORF">FANTH_9491</name>
</gene>
<dbReference type="InterPro" id="IPR020846">
    <property type="entry name" value="MFS_dom"/>
</dbReference>
<proteinExistence type="inferred from homology"/>
<dbReference type="GO" id="GO:0016020">
    <property type="term" value="C:membrane"/>
    <property type="evidence" value="ECO:0007669"/>
    <property type="project" value="UniProtKB-SubCell"/>
</dbReference>
<evidence type="ECO:0000313" key="7">
    <source>
        <dbReference type="Proteomes" id="UP000573603"/>
    </source>
</evidence>
<feature type="transmembrane region" description="Helical" evidence="4">
    <location>
        <begin position="154"/>
        <end position="170"/>
    </location>
</feature>
<feature type="transmembrane region" description="Helical" evidence="4">
    <location>
        <begin position="211"/>
        <end position="231"/>
    </location>
</feature>
<evidence type="ECO:0000256" key="1">
    <source>
        <dbReference type="ARBA" id="ARBA00004141"/>
    </source>
</evidence>
<feature type="transmembrane region" description="Helical" evidence="4">
    <location>
        <begin position="176"/>
        <end position="199"/>
    </location>
</feature>
<keyword evidence="3" id="KW-0325">Glycoprotein</keyword>
<dbReference type="SUPFAM" id="SSF103473">
    <property type="entry name" value="MFS general substrate transporter"/>
    <property type="match status" value="1"/>
</dbReference>
<accession>A0A8H5DYK3</accession>
<evidence type="ECO:0000313" key="6">
    <source>
        <dbReference type="EMBL" id="KAF5240603.1"/>
    </source>
</evidence>
<dbReference type="Proteomes" id="UP000573603">
    <property type="component" value="Unassembled WGS sequence"/>
</dbReference>
<dbReference type="GO" id="GO:0022857">
    <property type="term" value="F:transmembrane transporter activity"/>
    <property type="evidence" value="ECO:0007669"/>
    <property type="project" value="InterPro"/>
</dbReference>
<protein>
    <recommendedName>
        <fullName evidence="5">Major facilitator superfamily (MFS) profile domain-containing protein</fullName>
    </recommendedName>
</protein>
<feature type="domain" description="Major facilitator superfamily (MFS) profile" evidence="5">
    <location>
        <begin position="83"/>
        <end position="485"/>
    </location>
</feature>
<keyword evidence="4" id="KW-0472">Membrane</keyword>
<keyword evidence="4" id="KW-1133">Transmembrane helix</keyword>
<dbReference type="PANTHER" id="PTHR11360">
    <property type="entry name" value="MONOCARBOXYLATE TRANSPORTER"/>
    <property type="match status" value="1"/>
</dbReference>
<dbReference type="InterPro" id="IPR011701">
    <property type="entry name" value="MFS"/>
</dbReference>
<reference evidence="6 7" key="1">
    <citation type="journal article" date="2020" name="BMC Genomics">
        <title>Correction to: Identification and distribution of gene clusters required for synthesis of sphingolipid metabolism inhibitors in diverse species of the filamentous fungus Fusarium.</title>
        <authorList>
            <person name="Kim H.S."/>
            <person name="Lohmar J.M."/>
            <person name="Busman M."/>
            <person name="Brown D.W."/>
            <person name="Naumann T.A."/>
            <person name="Divon H.H."/>
            <person name="Lysoe E."/>
            <person name="Uhlig S."/>
            <person name="Proctor R.H."/>
        </authorList>
    </citation>
    <scope>NUCLEOTIDE SEQUENCE [LARGE SCALE GENOMIC DNA]</scope>
    <source>
        <strain evidence="6 7">NRRL 25214</strain>
    </source>
</reference>
<dbReference type="Pfam" id="PF07690">
    <property type="entry name" value="MFS_1"/>
    <property type="match status" value="1"/>
</dbReference>
<dbReference type="AlphaFoldDB" id="A0A8H5DYK3"/>
<comment type="caution">
    <text evidence="6">The sequence shown here is derived from an EMBL/GenBank/DDBJ whole genome shotgun (WGS) entry which is preliminary data.</text>
</comment>
<feature type="transmembrane region" description="Helical" evidence="4">
    <location>
        <begin position="359"/>
        <end position="380"/>
    </location>
</feature>
<comment type="similarity">
    <text evidence="2">Belongs to the major facilitator superfamily. Monocarboxylate porter (TC 2.A.1.13) family.</text>
</comment>
<evidence type="ECO:0000259" key="5">
    <source>
        <dbReference type="PROSITE" id="PS50850"/>
    </source>
</evidence>
<feature type="transmembrane region" description="Helical" evidence="4">
    <location>
        <begin position="457"/>
        <end position="479"/>
    </location>
</feature>
<dbReference type="InterPro" id="IPR036259">
    <property type="entry name" value="MFS_trans_sf"/>
</dbReference>
<feature type="transmembrane region" description="Helical" evidence="4">
    <location>
        <begin position="86"/>
        <end position="105"/>
    </location>
</feature>
<keyword evidence="7" id="KW-1185">Reference proteome</keyword>
<feature type="transmembrane region" description="Helical" evidence="4">
    <location>
        <begin position="125"/>
        <end position="147"/>
    </location>
</feature>
<dbReference type="PANTHER" id="PTHR11360:SF230">
    <property type="entry name" value="MONOCARBOXYLATE TRANSPORTER, PUTATIVE (AFU_ORTHOLOGUE AFUA_2G12790)-RELATED"/>
    <property type="match status" value="1"/>
</dbReference>
<organism evidence="6 7">
    <name type="scientific">Fusarium anthophilum</name>
    <dbReference type="NCBI Taxonomy" id="48485"/>
    <lineage>
        <taxon>Eukaryota</taxon>
        <taxon>Fungi</taxon>
        <taxon>Dikarya</taxon>
        <taxon>Ascomycota</taxon>
        <taxon>Pezizomycotina</taxon>
        <taxon>Sordariomycetes</taxon>
        <taxon>Hypocreomycetidae</taxon>
        <taxon>Hypocreales</taxon>
        <taxon>Nectriaceae</taxon>
        <taxon>Fusarium</taxon>
        <taxon>Fusarium fujikuroi species complex</taxon>
    </lineage>
</organism>
<feature type="transmembrane region" description="Helical" evidence="4">
    <location>
        <begin position="296"/>
        <end position="320"/>
    </location>
</feature>
<dbReference type="InterPro" id="IPR050327">
    <property type="entry name" value="Proton-linked_MCT"/>
</dbReference>
<dbReference type="Gene3D" id="1.20.1250.20">
    <property type="entry name" value="MFS general substrate transporter like domains"/>
    <property type="match status" value="2"/>
</dbReference>
<evidence type="ECO:0000256" key="4">
    <source>
        <dbReference type="SAM" id="Phobius"/>
    </source>
</evidence>